<name>A0A956SD22_UNCEI</name>
<feature type="transmembrane region" description="Helical" evidence="1">
    <location>
        <begin position="87"/>
        <end position="112"/>
    </location>
</feature>
<accession>A0A956SD22</accession>
<gene>
    <name evidence="2" type="ORF">KDA27_09105</name>
</gene>
<comment type="caution">
    <text evidence="2">The sequence shown here is derived from an EMBL/GenBank/DDBJ whole genome shotgun (WGS) entry which is preliminary data.</text>
</comment>
<evidence type="ECO:0000256" key="1">
    <source>
        <dbReference type="SAM" id="Phobius"/>
    </source>
</evidence>
<keyword evidence="1" id="KW-1133">Transmembrane helix</keyword>
<dbReference type="EMBL" id="JAGQHS010000037">
    <property type="protein sequence ID" value="MCA9755946.1"/>
    <property type="molecule type" value="Genomic_DNA"/>
</dbReference>
<feature type="transmembrane region" description="Helical" evidence="1">
    <location>
        <begin position="124"/>
        <end position="145"/>
    </location>
</feature>
<evidence type="ECO:0000313" key="2">
    <source>
        <dbReference type="EMBL" id="MCA9755946.1"/>
    </source>
</evidence>
<evidence type="ECO:0000313" key="3">
    <source>
        <dbReference type="Proteomes" id="UP000739538"/>
    </source>
</evidence>
<reference evidence="2" key="2">
    <citation type="journal article" date="2021" name="Microbiome">
        <title>Successional dynamics and alternative stable states in a saline activated sludge microbial community over 9 years.</title>
        <authorList>
            <person name="Wang Y."/>
            <person name="Ye J."/>
            <person name="Ju F."/>
            <person name="Liu L."/>
            <person name="Boyd J.A."/>
            <person name="Deng Y."/>
            <person name="Parks D.H."/>
            <person name="Jiang X."/>
            <person name="Yin X."/>
            <person name="Woodcroft B.J."/>
            <person name="Tyson G.W."/>
            <person name="Hugenholtz P."/>
            <person name="Polz M.F."/>
            <person name="Zhang T."/>
        </authorList>
    </citation>
    <scope>NUCLEOTIDE SEQUENCE</scope>
    <source>
        <strain evidence="2">HKST-UBA02</strain>
    </source>
</reference>
<protein>
    <submittedName>
        <fullName evidence="2">Uncharacterized protein</fullName>
    </submittedName>
</protein>
<keyword evidence="1" id="KW-0812">Transmembrane</keyword>
<keyword evidence="1" id="KW-0472">Membrane</keyword>
<reference evidence="2" key="1">
    <citation type="submission" date="2020-04" db="EMBL/GenBank/DDBJ databases">
        <authorList>
            <person name="Zhang T."/>
        </authorList>
    </citation>
    <scope>NUCLEOTIDE SEQUENCE</scope>
    <source>
        <strain evidence="2">HKST-UBA02</strain>
    </source>
</reference>
<dbReference type="AlphaFoldDB" id="A0A956SD22"/>
<feature type="transmembrane region" description="Helical" evidence="1">
    <location>
        <begin position="190"/>
        <end position="210"/>
    </location>
</feature>
<feature type="transmembrane region" description="Helical" evidence="1">
    <location>
        <begin position="45"/>
        <end position="66"/>
    </location>
</feature>
<proteinExistence type="predicted"/>
<sequence length="217" mass="23003">MRISRVWFMARAEIQLLRRVLPVYAALVTTGTVLATAGEGPIVGMGLSLLLATSIGICFHIPILAVQDAIGRTRAFTMSLPVLPSEYAAGKLAATLVACLVPACAAAITYATSPHVREIIPMEMTVLVGLLWLTVVVQSLGTALISESMGMTMTVLGVEMFILTNLGTLLGPERSARLLGLFAAPGARLLLAGGMILFLLVIALTILRGFHRKQSYA</sequence>
<dbReference type="Proteomes" id="UP000739538">
    <property type="component" value="Unassembled WGS sequence"/>
</dbReference>
<organism evidence="2 3">
    <name type="scientific">Eiseniibacteriota bacterium</name>
    <dbReference type="NCBI Taxonomy" id="2212470"/>
    <lineage>
        <taxon>Bacteria</taxon>
        <taxon>Candidatus Eiseniibacteriota</taxon>
    </lineage>
</organism>
<feature type="transmembrane region" description="Helical" evidence="1">
    <location>
        <begin position="152"/>
        <end position="170"/>
    </location>
</feature>